<dbReference type="AlphaFoldDB" id="A0A151X6I8"/>
<gene>
    <name evidence="1" type="ORF">ALC60_05107</name>
</gene>
<name>A0A151X6I8_9HYME</name>
<proteinExistence type="predicted"/>
<dbReference type="EMBL" id="KQ982481">
    <property type="protein sequence ID" value="KYQ55991.1"/>
    <property type="molecule type" value="Genomic_DNA"/>
</dbReference>
<evidence type="ECO:0000313" key="2">
    <source>
        <dbReference type="Proteomes" id="UP000075809"/>
    </source>
</evidence>
<protein>
    <submittedName>
        <fullName evidence="1">Uncharacterized protein</fullName>
    </submittedName>
</protein>
<dbReference type="Proteomes" id="UP000075809">
    <property type="component" value="Unassembled WGS sequence"/>
</dbReference>
<evidence type="ECO:0000313" key="1">
    <source>
        <dbReference type="EMBL" id="KYQ55991.1"/>
    </source>
</evidence>
<organism evidence="1 2">
    <name type="scientific">Mycetomoellerius zeteki</name>
    <dbReference type="NCBI Taxonomy" id="64791"/>
    <lineage>
        <taxon>Eukaryota</taxon>
        <taxon>Metazoa</taxon>
        <taxon>Ecdysozoa</taxon>
        <taxon>Arthropoda</taxon>
        <taxon>Hexapoda</taxon>
        <taxon>Insecta</taxon>
        <taxon>Pterygota</taxon>
        <taxon>Neoptera</taxon>
        <taxon>Endopterygota</taxon>
        <taxon>Hymenoptera</taxon>
        <taxon>Apocrita</taxon>
        <taxon>Aculeata</taxon>
        <taxon>Formicoidea</taxon>
        <taxon>Formicidae</taxon>
        <taxon>Myrmicinae</taxon>
        <taxon>Mycetomoellerius</taxon>
    </lineage>
</organism>
<reference evidence="1 2" key="1">
    <citation type="submission" date="2015-09" db="EMBL/GenBank/DDBJ databases">
        <title>Trachymyrmex zeteki WGS genome.</title>
        <authorList>
            <person name="Nygaard S."/>
            <person name="Hu H."/>
            <person name="Boomsma J."/>
            <person name="Zhang G."/>
        </authorList>
    </citation>
    <scope>NUCLEOTIDE SEQUENCE [LARGE SCALE GENOMIC DNA]</scope>
    <source>
        <strain evidence="1">Tzet28-1</strain>
        <tissue evidence="1">Whole body</tissue>
    </source>
</reference>
<sequence>MLMFREPCSSLYQGEEQCSSRRNKRDEVGYEEPILMSYANKSPRLEGILVASIPSFFVHHIYVLRRRAIGR</sequence>
<accession>A0A151X6I8</accession>
<keyword evidence="2" id="KW-1185">Reference proteome</keyword>